<keyword evidence="3" id="KW-0805">Transcription regulation</keyword>
<keyword evidence="5" id="KW-0804">Transcription</keyword>
<dbReference type="SMART" id="SM00448">
    <property type="entry name" value="REC"/>
    <property type="match status" value="1"/>
</dbReference>
<sequence length="231" mass="25484">MSGNVMETIVIIDDETNIVELARLYLEREGFKVAACGKGREGISLVSASNPNLVILDIMLPDIDGFEVLKRLRSSSKVPVLMLSARREDVDKIVGLEMGADDYLTKPFNPHELLARVKAVLRRSQPPASAGQVIELGKLRIDSERHEAAVNGSPIELRARELSLLIALARQPGIVFSRERLLNQVWGYDYYGDTRTVDVHINHLRDKLKGSGIDIETLRGTGYRLVAGGAA</sequence>
<evidence type="ECO:0000259" key="8">
    <source>
        <dbReference type="PROSITE" id="PS50110"/>
    </source>
</evidence>
<dbReference type="GO" id="GO:0000156">
    <property type="term" value="F:phosphorelay response regulator activity"/>
    <property type="evidence" value="ECO:0007669"/>
    <property type="project" value="TreeGrafter"/>
</dbReference>
<dbReference type="GO" id="GO:0000976">
    <property type="term" value="F:transcription cis-regulatory region binding"/>
    <property type="evidence" value="ECO:0007669"/>
    <property type="project" value="TreeGrafter"/>
</dbReference>
<evidence type="ECO:0000313" key="10">
    <source>
        <dbReference type="EMBL" id="XCH33315.1"/>
    </source>
</evidence>
<dbReference type="EMBL" id="CP159307">
    <property type="protein sequence ID" value="XCH33315.1"/>
    <property type="molecule type" value="Genomic_DNA"/>
</dbReference>
<feature type="DNA-binding region" description="OmpR/PhoB-type" evidence="7">
    <location>
        <begin position="131"/>
        <end position="227"/>
    </location>
</feature>
<evidence type="ECO:0000259" key="9">
    <source>
        <dbReference type="PROSITE" id="PS51755"/>
    </source>
</evidence>
<dbReference type="InterPro" id="IPR039420">
    <property type="entry name" value="WalR-like"/>
</dbReference>
<dbReference type="InterPro" id="IPR001789">
    <property type="entry name" value="Sig_transdc_resp-reg_receiver"/>
</dbReference>
<dbReference type="CDD" id="cd00383">
    <property type="entry name" value="trans_reg_C"/>
    <property type="match status" value="1"/>
</dbReference>
<dbReference type="InterPro" id="IPR016032">
    <property type="entry name" value="Sig_transdc_resp-reg_C-effctor"/>
</dbReference>
<dbReference type="RefSeq" id="WP_353714556.1">
    <property type="nucleotide sequence ID" value="NZ_CP159307.1"/>
</dbReference>
<dbReference type="GO" id="GO:0005829">
    <property type="term" value="C:cytosol"/>
    <property type="evidence" value="ECO:0007669"/>
    <property type="project" value="TreeGrafter"/>
</dbReference>
<dbReference type="PROSITE" id="PS51755">
    <property type="entry name" value="OMPR_PHOB"/>
    <property type="match status" value="1"/>
</dbReference>
<gene>
    <name evidence="10" type="ORF">ABV300_00110</name>
</gene>
<dbReference type="InterPro" id="IPR036388">
    <property type="entry name" value="WH-like_DNA-bd_sf"/>
</dbReference>
<dbReference type="AlphaFoldDB" id="A0AAU8G9E8"/>
<feature type="domain" description="Response regulatory" evidence="8">
    <location>
        <begin position="8"/>
        <end position="121"/>
    </location>
</feature>
<evidence type="ECO:0000256" key="1">
    <source>
        <dbReference type="ARBA" id="ARBA00022553"/>
    </source>
</evidence>
<name>A0AAU8G9E8_9CHLR</name>
<dbReference type="SUPFAM" id="SSF52172">
    <property type="entry name" value="CheY-like"/>
    <property type="match status" value="1"/>
</dbReference>
<dbReference type="PANTHER" id="PTHR48111:SF4">
    <property type="entry name" value="DNA-BINDING DUAL TRANSCRIPTIONAL REGULATOR OMPR"/>
    <property type="match status" value="1"/>
</dbReference>
<dbReference type="Gene3D" id="1.10.10.10">
    <property type="entry name" value="Winged helix-like DNA-binding domain superfamily/Winged helix DNA-binding domain"/>
    <property type="match status" value="1"/>
</dbReference>
<evidence type="ECO:0000256" key="3">
    <source>
        <dbReference type="ARBA" id="ARBA00023015"/>
    </source>
</evidence>
<keyword evidence="2" id="KW-0902">Two-component regulatory system</keyword>
<evidence type="ECO:0000256" key="5">
    <source>
        <dbReference type="ARBA" id="ARBA00023163"/>
    </source>
</evidence>
<dbReference type="InterPro" id="IPR011006">
    <property type="entry name" value="CheY-like_superfamily"/>
</dbReference>
<dbReference type="SUPFAM" id="SSF46894">
    <property type="entry name" value="C-terminal effector domain of the bipartite response regulators"/>
    <property type="match status" value="1"/>
</dbReference>
<dbReference type="PANTHER" id="PTHR48111">
    <property type="entry name" value="REGULATOR OF RPOS"/>
    <property type="match status" value="1"/>
</dbReference>
<dbReference type="FunFam" id="1.10.10.10:FF:000018">
    <property type="entry name" value="DNA-binding response regulator ResD"/>
    <property type="match status" value="1"/>
</dbReference>
<proteinExistence type="predicted"/>
<evidence type="ECO:0000256" key="7">
    <source>
        <dbReference type="PROSITE-ProRule" id="PRU01091"/>
    </source>
</evidence>
<dbReference type="Gene3D" id="6.10.250.690">
    <property type="match status" value="1"/>
</dbReference>
<dbReference type="PROSITE" id="PS50110">
    <property type="entry name" value="RESPONSE_REGULATORY"/>
    <property type="match status" value="1"/>
</dbReference>
<dbReference type="Gene3D" id="3.40.50.2300">
    <property type="match status" value="1"/>
</dbReference>
<protein>
    <submittedName>
        <fullName evidence="10">Response regulator transcription factor</fullName>
    </submittedName>
</protein>
<dbReference type="FunFam" id="3.40.50.2300:FF:000001">
    <property type="entry name" value="DNA-binding response regulator PhoB"/>
    <property type="match status" value="1"/>
</dbReference>
<feature type="modified residue" description="4-aspartylphosphate" evidence="6">
    <location>
        <position position="57"/>
    </location>
</feature>
<dbReference type="GO" id="GO:0032993">
    <property type="term" value="C:protein-DNA complex"/>
    <property type="evidence" value="ECO:0007669"/>
    <property type="project" value="TreeGrafter"/>
</dbReference>
<feature type="domain" description="OmpR/PhoB-type" evidence="9">
    <location>
        <begin position="131"/>
        <end position="227"/>
    </location>
</feature>
<dbReference type="InterPro" id="IPR001867">
    <property type="entry name" value="OmpR/PhoB-type_DNA-bd"/>
</dbReference>
<organism evidence="10">
    <name type="scientific">Dehalogenimonas sp. 4OHTPN</name>
    <dbReference type="NCBI Taxonomy" id="3166643"/>
    <lineage>
        <taxon>Bacteria</taxon>
        <taxon>Bacillati</taxon>
        <taxon>Chloroflexota</taxon>
        <taxon>Dehalococcoidia</taxon>
        <taxon>Dehalococcoidales</taxon>
        <taxon>Dehalococcoidaceae</taxon>
        <taxon>Dehalogenimonas</taxon>
    </lineage>
</organism>
<evidence type="ECO:0000256" key="6">
    <source>
        <dbReference type="PROSITE-ProRule" id="PRU00169"/>
    </source>
</evidence>
<keyword evidence="1 6" id="KW-0597">Phosphoprotein</keyword>
<reference evidence="10" key="1">
    <citation type="submission" date="2024-06" db="EMBL/GenBank/DDBJ databases">
        <title>A Novel Isolate, Dehalogenimonas sp. Strain 4OHTPN, Dechlorinates Aromatic 4 Hydroxy chlorothalonil by a Novel Reductive Dehalogenase.</title>
        <authorList>
            <person name="Liu G."/>
        </authorList>
    </citation>
    <scope>NUCLEOTIDE SEQUENCE</scope>
    <source>
        <strain evidence="10">4OHTPN</strain>
    </source>
</reference>
<dbReference type="Pfam" id="PF00486">
    <property type="entry name" value="Trans_reg_C"/>
    <property type="match status" value="1"/>
</dbReference>
<dbReference type="SMART" id="SM00862">
    <property type="entry name" value="Trans_reg_C"/>
    <property type="match status" value="1"/>
</dbReference>
<accession>A0AAU8G9E8</accession>
<keyword evidence="4 7" id="KW-0238">DNA-binding</keyword>
<evidence type="ECO:0000256" key="4">
    <source>
        <dbReference type="ARBA" id="ARBA00023125"/>
    </source>
</evidence>
<evidence type="ECO:0000256" key="2">
    <source>
        <dbReference type="ARBA" id="ARBA00023012"/>
    </source>
</evidence>
<dbReference type="GO" id="GO:0006355">
    <property type="term" value="P:regulation of DNA-templated transcription"/>
    <property type="evidence" value="ECO:0007669"/>
    <property type="project" value="InterPro"/>
</dbReference>
<dbReference type="Pfam" id="PF00072">
    <property type="entry name" value="Response_reg"/>
    <property type="match status" value="1"/>
</dbReference>